<keyword evidence="2" id="KW-1185">Reference proteome</keyword>
<dbReference type="EMBL" id="KC821619">
    <property type="protein sequence ID" value="AGO48460.1"/>
    <property type="molecule type" value="Genomic_DNA"/>
</dbReference>
<accession>S0A0Y2</accession>
<name>S0A0Y2_9CAUD</name>
<dbReference type="OrthoDB" id="17598at10239"/>
<evidence type="ECO:0000313" key="1">
    <source>
        <dbReference type="EMBL" id="AGO48460.1"/>
    </source>
</evidence>
<protein>
    <submittedName>
        <fullName evidence="1">Uncharacterized protein</fullName>
    </submittedName>
</protein>
<reference evidence="2" key="2">
    <citation type="submission" date="2013-03" db="EMBL/GenBank/DDBJ databases">
        <title>The Cellulophaga phages: a novel, diverse, and globally ubiquitous model system.</title>
        <authorList>
            <person name="Holmfeldt K."/>
            <person name="Solonenko N."/>
            <person name="Shah M."/>
            <person name="Corrier K."/>
            <person name="Riemann L."/>
            <person name="VerBerkmoes N.C."/>
            <person name="Sullivan M.B."/>
        </authorList>
    </citation>
    <scope>NUCLEOTIDE SEQUENCE [LARGE SCALE GENOMIC DNA]</scope>
</reference>
<reference evidence="1 2" key="1">
    <citation type="journal article" date="2013" name="Proc. Natl. Acad. Sci. U.S.A.">
        <title>Twelve previously unknown phage genera are ubiquitous in global oceans.</title>
        <authorList>
            <person name="Holmfeldt K."/>
            <person name="Solonenko N."/>
            <person name="Shah M."/>
            <person name="Corrier K."/>
            <person name="Riemann L."/>
            <person name="Verberkmoes N.C."/>
            <person name="Sullivan M.B."/>
        </authorList>
    </citation>
    <scope>NUCLEOTIDE SEQUENCE [LARGE SCALE GENOMIC DNA]</scope>
    <source>
        <strain evidence="1">Phi18:1</strain>
    </source>
</reference>
<gene>
    <name evidence="1" type="ORF">Phi18:1_gp13</name>
</gene>
<proteinExistence type="predicted"/>
<organism evidence="1 2">
    <name type="scientific">Cellulophaga phage phi18:1</name>
    <dbReference type="NCBI Taxonomy" id="1327982"/>
    <lineage>
        <taxon>Viruses</taxon>
        <taxon>Duplodnaviria</taxon>
        <taxon>Heunggongvirae</taxon>
        <taxon>Uroviricota</taxon>
        <taxon>Caudoviricetes</taxon>
        <taxon>Helsingorvirus</taxon>
        <taxon>Helsingorvirus Cba181</taxon>
    </lineage>
</organism>
<sequence length="107" mass="12504">MTNKMKSEMNKDAEANCPPNKRPIFYCNIVYTITTGKKKETFKALKCVTKGFKDEILKSNSAKLQVVKFIYKEDKAWKQKVYSFDLSRIEIRSFEVILFMGYGPKDK</sequence>
<dbReference type="KEGG" id="vg:16797109"/>
<evidence type="ECO:0000313" key="2">
    <source>
        <dbReference type="Proteomes" id="UP000014712"/>
    </source>
</evidence>
<dbReference type="RefSeq" id="YP_008240927.1">
    <property type="nucleotide sequence ID" value="NC_021790.1"/>
</dbReference>
<dbReference type="Proteomes" id="UP000014712">
    <property type="component" value="Segment"/>
</dbReference>
<dbReference type="GeneID" id="16797109"/>